<accession>A0A1M8A8N0</accession>
<evidence type="ECO:0000313" key="1">
    <source>
        <dbReference type="EMBL" id="SHO78836.1"/>
    </source>
</evidence>
<dbReference type="AlphaFoldDB" id="A0A1M8A8N0"/>
<organism evidence="1 2">
    <name type="scientific">Malassezia sympodialis (strain ATCC 42132)</name>
    <name type="common">Atopic eczema-associated yeast</name>
    <dbReference type="NCBI Taxonomy" id="1230383"/>
    <lineage>
        <taxon>Eukaryota</taxon>
        <taxon>Fungi</taxon>
        <taxon>Dikarya</taxon>
        <taxon>Basidiomycota</taxon>
        <taxon>Ustilaginomycotina</taxon>
        <taxon>Malasseziomycetes</taxon>
        <taxon>Malasseziales</taxon>
        <taxon>Malasseziaceae</taxon>
        <taxon>Malassezia</taxon>
    </lineage>
</organism>
<dbReference type="VEuPathDB" id="FungiDB:MSYG_3184"/>
<reference evidence="2" key="1">
    <citation type="journal article" date="2017" name="Nucleic Acids Res.">
        <title>Proteogenomics produces comprehensive and highly accurate protein-coding gene annotation in a complete genome assembly of Malassezia sympodialis.</title>
        <authorList>
            <person name="Zhu Y."/>
            <person name="Engstroem P.G."/>
            <person name="Tellgren-Roth C."/>
            <person name="Baudo C.D."/>
            <person name="Kennell J.C."/>
            <person name="Sun S."/>
            <person name="Billmyre R.B."/>
            <person name="Schroeder M.S."/>
            <person name="Andersson A."/>
            <person name="Holm T."/>
            <person name="Sigurgeirsson B."/>
            <person name="Wu G."/>
            <person name="Sankaranarayanan S.R."/>
            <person name="Siddharthan R."/>
            <person name="Sanyal K."/>
            <person name="Lundeberg J."/>
            <person name="Nystedt B."/>
            <person name="Boekhout T."/>
            <person name="Dawson T.L. Jr."/>
            <person name="Heitman J."/>
            <person name="Scheynius A."/>
            <person name="Lehtioe J."/>
        </authorList>
    </citation>
    <scope>NUCLEOTIDE SEQUENCE [LARGE SCALE GENOMIC DNA]</scope>
    <source>
        <strain evidence="2">ATCC 42132</strain>
    </source>
</reference>
<gene>
    <name evidence="1" type="ORF">MSYG_3184</name>
</gene>
<dbReference type="EMBL" id="LT671825">
    <property type="protein sequence ID" value="SHO78836.1"/>
    <property type="molecule type" value="Genomic_DNA"/>
</dbReference>
<protein>
    <submittedName>
        <fullName evidence="1">Uncharacterized protein</fullName>
    </submittedName>
</protein>
<proteinExistence type="predicted"/>
<dbReference type="Proteomes" id="UP000186303">
    <property type="component" value="Chromosome 5"/>
</dbReference>
<keyword evidence="2" id="KW-1185">Reference proteome</keyword>
<sequence>MHNPCQVLTSLCGQVGLRVDRLADAASDWAQEAAGPTRVLAASTCAPWSRLRRPAH</sequence>
<evidence type="ECO:0000313" key="2">
    <source>
        <dbReference type="Proteomes" id="UP000186303"/>
    </source>
</evidence>
<name>A0A1M8A8N0_MALS4</name>